<evidence type="ECO:0000256" key="3">
    <source>
        <dbReference type="ARBA" id="ARBA00013149"/>
    </source>
</evidence>
<keyword evidence="17" id="KW-1185">Reference proteome</keyword>
<evidence type="ECO:0000313" key="17">
    <source>
        <dbReference type="Proteomes" id="UP000751190"/>
    </source>
</evidence>
<reference evidence="16" key="1">
    <citation type="submission" date="2021-05" db="EMBL/GenBank/DDBJ databases">
        <title>The genome of the haptophyte Pavlova lutheri (Diacronema luteri, Pavlovales) - a model for lipid biosynthesis in eukaryotic algae.</title>
        <authorList>
            <person name="Hulatt C.J."/>
            <person name="Posewitz M.C."/>
        </authorList>
    </citation>
    <scope>NUCLEOTIDE SEQUENCE</scope>
    <source>
        <strain evidence="16">NIVA-4/92</strain>
    </source>
</reference>
<dbReference type="EMBL" id="JAGTXO010000021">
    <property type="protein sequence ID" value="KAG8462286.1"/>
    <property type="molecule type" value="Genomic_DNA"/>
</dbReference>
<dbReference type="OMA" id="IHNYLRM"/>
<feature type="region of interest" description="Disordered" evidence="13">
    <location>
        <begin position="515"/>
        <end position="564"/>
    </location>
</feature>
<comment type="similarity">
    <text evidence="2">Belongs to the DNA photolyase class-2 family.</text>
</comment>
<dbReference type="InterPro" id="IPR036155">
    <property type="entry name" value="Crypto/Photolyase_N_sf"/>
</dbReference>
<evidence type="ECO:0000256" key="9">
    <source>
        <dbReference type="ARBA" id="ARBA00023204"/>
    </source>
</evidence>
<keyword evidence="9" id="KW-0234">DNA repair</keyword>
<evidence type="ECO:0000256" key="10">
    <source>
        <dbReference type="ARBA" id="ARBA00023239"/>
    </source>
</evidence>
<evidence type="ECO:0000256" key="14">
    <source>
        <dbReference type="SAM" id="SignalP"/>
    </source>
</evidence>
<protein>
    <recommendedName>
        <fullName evidence="4">Deoxyribodipyrimidine photo-lyase</fullName>
        <ecNumber evidence="3">4.1.99.3</ecNumber>
    </recommendedName>
    <alternativeName>
        <fullName evidence="11">DNA photolyase</fullName>
    </alternativeName>
</protein>
<dbReference type="AlphaFoldDB" id="A0A8J5XBA4"/>
<sequence length="564" mass="61333">MRGAKFAASALLVLPLSSASRMASSSARASPAYARIDDLHAHWHDVRARTLKPRESAPAARGAPSGARCVIYWMSRDQRAHDNWALLHAQQLACAEELPLLVAFCLLPSFLGAPVRHFAFMLKGLAQLEPELRAHGIQFHLLRGQPEAVLPDFAAEHGAHTIVCDFSPLNIARGWKEAVGAKLPPATRLVEVDAHNVVPAWRASSKQEVGARTLRPKIEGLLPAFLTEFPQLRVHPTPPTCAPPTPVDWAATLSGLRLDGAVDEVDWCVPGERAAHEALAGFIAERLKYFGTKRNDPNADALSNLSPYLHYGHLSAQRAALAVRGARAHADSTKSFIEEAVVRRELADNFCLYNRHYDSLEGAAGWARDSLALHATDPREHVYSEEDLAAARTHDELWNAAQLQMARTGKMHGFMRMYWAKKVLEWTVSPAEALRIANALNDRYSIDGRDPNGYVGVAWSVMGTHDMGWAERPVFGKIRYMNYNGCKRKFDVGAYVRAWGGGAGSSAGKPITAFFEKQPAGGSGDGGASPADAPVPRRATKPATKRGTSADAPAAKRGKKGVAE</sequence>
<dbReference type="SUPFAM" id="SSF52425">
    <property type="entry name" value="Cryptochrome/photolyase, N-terminal domain"/>
    <property type="match status" value="1"/>
</dbReference>
<dbReference type="GO" id="GO:0000719">
    <property type="term" value="P:photoreactive repair"/>
    <property type="evidence" value="ECO:0007669"/>
    <property type="project" value="TreeGrafter"/>
</dbReference>
<dbReference type="Gene3D" id="3.40.50.620">
    <property type="entry name" value="HUPs"/>
    <property type="match status" value="1"/>
</dbReference>
<evidence type="ECO:0000256" key="13">
    <source>
        <dbReference type="SAM" id="MobiDB-lite"/>
    </source>
</evidence>
<keyword evidence="7" id="KW-0274">FAD</keyword>
<dbReference type="InterPro" id="IPR008148">
    <property type="entry name" value="DNA_photolyase_2"/>
</dbReference>
<evidence type="ECO:0000256" key="7">
    <source>
        <dbReference type="ARBA" id="ARBA00022827"/>
    </source>
</evidence>
<dbReference type="NCBIfam" id="TIGR00591">
    <property type="entry name" value="phr2"/>
    <property type="match status" value="1"/>
</dbReference>
<name>A0A8J5XBA4_DIALT</name>
<feature type="domain" description="Photolyase/cryptochrome alpha/beta" evidence="15">
    <location>
        <begin position="68"/>
        <end position="200"/>
    </location>
</feature>
<dbReference type="PANTHER" id="PTHR10211">
    <property type="entry name" value="DEOXYRIBODIPYRIMIDINE PHOTOLYASE"/>
    <property type="match status" value="1"/>
</dbReference>
<evidence type="ECO:0000256" key="4">
    <source>
        <dbReference type="ARBA" id="ARBA00014046"/>
    </source>
</evidence>
<evidence type="ECO:0000313" key="16">
    <source>
        <dbReference type="EMBL" id="KAG8462286.1"/>
    </source>
</evidence>
<dbReference type="Gene3D" id="1.10.579.10">
    <property type="entry name" value="DNA Cyclobutane Dipyrimidine Photolyase, subunit A, domain 3"/>
    <property type="match status" value="1"/>
</dbReference>
<comment type="cofactor">
    <cofactor evidence="1">
        <name>FAD</name>
        <dbReference type="ChEBI" id="CHEBI:57692"/>
    </cofactor>
</comment>
<comment type="catalytic activity">
    <reaction evidence="12">
        <text>cyclobutadipyrimidine (in DNA) = 2 pyrimidine residues (in DNA).</text>
        <dbReference type="EC" id="4.1.99.3"/>
    </reaction>
</comment>
<dbReference type="FunFam" id="1.10.579.10:FF:000002">
    <property type="entry name" value="Deoxyribodipyrimidine photolyase"/>
    <property type="match status" value="1"/>
</dbReference>
<evidence type="ECO:0000256" key="5">
    <source>
        <dbReference type="ARBA" id="ARBA00022630"/>
    </source>
</evidence>
<dbReference type="SUPFAM" id="SSF48173">
    <property type="entry name" value="Cryptochrome/photolyase FAD-binding domain"/>
    <property type="match status" value="1"/>
</dbReference>
<dbReference type="FunFam" id="1.25.40.80:FF:000004">
    <property type="entry name" value="Deoxyribodipyrimidine photolyase"/>
    <property type="match status" value="1"/>
</dbReference>
<evidence type="ECO:0000256" key="12">
    <source>
        <dbReference type="ARBA" id="ARBA00033999"/>
    </source>
</evidence>
<dbReference type="InterPro" id="IPR032673">
    <property type="entry name" value="DNA_photolyase_2_CS"/>
</dbReference>
<evidence type="ECO:0000256" key="11">
    <source>
        <dbReference type="ARBA" id="ARBA00031671"/>
    </source>
</evidence>
<proteinExistence type="inferred from homology"/>
<comment type="caution">
    <text evidence="16">The sequence shown here is derived from an EMBL/GenBank/DDBJ whole genome shotgun (WGS) entry which is preliminary data.</text>
</comment>
<dbReference type="Proteomes" id="UP000751190">
    <property type="component" value="Unassembled WGS sequence"/>
</dbReference>
<dbReference type="Pfam" id="PF00875">
    <property type="entry name" value="DNA_photolyase"/>
    <property type="match status" value="1"/>
</dbReference>
<dbReference type="Gene3D" id="1.25.40.80">
    <property type="match status" value="1"/>
</dbReference>
<evidence type="ECO:0000256" key="8">
    <source>
        <dbReference type="ARBA" id="ARBA00023125"/>
    </source>
</evidence>
<gene>
    <name evidence="16" type="ORF">KFE25_012106</name>
</gene>
<dbReference type="OrthoDB" id="496749at2759"/>
<accession>A0A8J5XBA4</accession>
<keyword evidence="14" id="KW-0732">Signal</keyword>
<evidence type="ECO:0000259" key="15">
    <source>
        <dbReference type="PROSITE" id="PS51645"/>
    </source>
</evidence>
<keyword evidence="8" id="KW-0238">DNA-binding</keyword>
<dbReference type="InterPro" id="IPR052219">
    <property type="entry name" value="Photolyase_Class-2"/>
</dbReference>
<keyword evidence="10" id="KW-0456">Lyase</keyword>
<dbReference type="GO" id="GO:0003904">
    <property type="term" value="F:deoxyribodipyrimidine photo-lyase activity"/>
    <property type="evidence" value="ECO:0007669"/>
    <property type="project" value="UniProtKB-EC"/>
</dbReference>
<evidence type="ECO:0000256" key="6">
    <source>
        <dbReference type="ARBA" id="ARBA00022763"/>
    </source>
</evidence>
<feature type="chain" id="PRO_5035222102" description="Deoxyribodipyrimidine photo-lyase" evidence="14">
    <location>
        <begin position="20"/>
        <end position="564"/>
    </location>
</feature>
<dbReference type="PROSITE" id="PS01083">
    <property type="entry name" value="DNA_PHOTOLYASES_2_1"/>
    <property type="match status" value="1"/>
</dbReference>
<dbReference type="PROSITE" id="PS01084">
    <property type="entry name" value="DNA_PHOTOLYASES_2_2"/>
    <property type="match status" value="1"/>
</dbReference>
<dbReference type="EC" id="4.1.99.3" evidence="3"/>
<dbReference type="FunFam" id="3.40.50.620:FF:000110">
    <property type="entry name" value="Deoxyribodipyrimidine photolyase"/>
    <property type="match status" value="1"/>
</dbReference>
<dbReference type="GO" id="GO:0009650">
    <property type="term" value="P:UV protection"/>
    <property type="evidence" value="ECO:0007669"/>
    <property type="project" value="UniProtKB-ARBA"/>
</dbReference>
<organism evidence="16 17">
    <name type="scientific">Diacronema lutheri</name>
    <name type="common">Unicellular marine alga</name>
    <name type="synonym">Monochrysis lutheri</name>
    <dbReference type="NCBI Taxonomy" id="2081491"/>
    <lineage>
        <taxon>Eukaryota</taxon>
        <taxon>Haptista</taxon>
        <taxon>Haptophyta</taxon>
        <taxon>Pavlovophyceae</taxon>
        <taxon>Pavlovales</taxon>
        <taxon>Pavlovaceae</taxon>
        <taxon>Diacronema</taxon>
    </lineage>
</organism>
<evidence type="ECO:0000256" key="1">
    <source>
        <dbReference type="ARBA" id="ARBA00001974"/>
    </source>
</evidence>
<evidence type="ECO:0000256" key="2">
    <source>
        <dbReference type="ARBA" id="ARBA00006409"/>
    </source>
</evidence>
<dbReference type="InterPro" id="IPR006050">
    <property type="entry name" value="DNA_photolyase_N"/>
</dbReference>
<dbReference type="GO" id="GO:0003677">
    <property type="term" value="F:DNA binding"/>
    <property type="evidence" value="ECO:0007669"/>
    <property type="project" value="UniProtKB-KW"/>
</dbReference>
<feature type="signal peptide" evidence="14">
    <location>
        <begin position="1"/>
        <end position="19"/>
    </location>
</feature>
<dbReference type="InterPro" id="IPR014729">
    <property type="entry name" value="Rossmann-like_a/b/a_fold"/>
</dbReference>
<dbReference type="PANTHER" id="PTHR10211:SF0">
    <property type="entry name" value="DEOXYRIBODIPYRIMIDINE PHOTO-LYASE"/>
    <property type="match status" value="1"/>
</dbReference>
<dbReference type="PROSITE" id="PS51645">
    <property type="entry name" value="PHR_CRY_ALPHA_BETA"/>
    <property type="match status" value="1"/>
</dbReference>
<dbReference type="InterPro" id="IPR036134">
    <property type="entry name" value="Crypto/Photolyase_FAD-like_sf"/>
</dbReference>
<keyword evidence="6" id="KW-0227">DNA damage</keyword>
<keyword evidence="5" id="KW-0285">Flavoprotein</keyword>